<dbReference type="CDD" id="cd24145">
    <property type="entry name" value="Mgr3-like"/>
    <property type="match status" value="1"/>
</dbReference>
<dbReference type="STRING" id="42249.A0A317SW58"/>
<dbReference type="GO" id="GO:0051787">
    <property type="term" value="F:misfolded protein binding"/>
    <property type="evidence" value="ECO:0007669"/>
    <property type="project" value="TreeGrafter"/>
</dbReference>
<dbReference type="InterPro" id="IPR040201">
    <property type="entry name" value="Mrg3-like"/>
</dbReference>
<dbReference type="InterPro" id="IPR011990">
    <property type="entry name" value="TPR-like_helical_dom_sf"/>
</dbReference>
<protein>
    <recommendedName>
        <fullName evidence="3">TPR-like protein</fullName>
    </recommendedName>
</protein>
<evidence type="ECO:0000313" key="2">
    <source>
        <dbReference type="Proteomes" id="UP000246991"/>
    </source>
</evidence>
<dbReference type="PANTHER" id="PTHR28142">
    <property type="entry name" value="MITOCHONDRIAL INNER MEMBRANE I-AAA PROTEASE SUPERCOMPLEX SUBUNIT MGR3-RELATED"/>
    <property type="match status" value="1"/>
</dbReference>
<name>A0A317SW58_9PEZI</name>
<keyword evidence="2" id="KW-1185">Reference proteome</keyword>
<dbReference type="GO" id="GO:0031942">
    <property type="term" value="C:i-AAA complex"/>
    <property type="evidence" value="ECO:0007669"/>
    <property type="project" value="TreeGrafter"/>
</dbReference>
<dbReference type="EMBL" id="PYWC01000013">
    <property type="protein sequence ID" value="PWW78693.1"/>
    <property type="molecule type" value="Genomic_DNA"/>
</dbReference>
<dbReference type="Gene3D" id="1.25.40.10">
    <property type="entry name" value="Tetratricopeptide repeat domain"/>
    <property type="match status" value="1"/>
</dbReference>
<reference evidence="1 2" key="1">
    <citation type="submission" date="2018-03" db="EMBL/GenBank/DDBJ databases">
        <title>Genomes of Pezizomycetes fungi and the evolution of truffles.</title>
        <authorList>
            <person name="Murat C."/>
            <person name="Payen T."/>
            <person name="Noel B."/>
            <person name="Kuo A."/>
            <person name="Martin F.M."/>
        </authorList>
    </citation>
    <scope>NUCLEOTIDE SEQUENCE [LARGE SCALE GENOMIC DNA]</scope>
    <source>
        <strain evidence="1">091103-1</strain>
    </source>
</reference>
<accession>A0A317SW58</accession>
<dbReference type="Proteomes" id="UP000246991">
    <property type="component" value="Unassembled WGS sequence"/>
</dbReference>
<sequence>SATGITLGLWGYSTYLTYLANTTHAYPEPVAKELRKALYYSLPTSSSPRDAVKHFRLALEKCRDLGMDPLSDEVTGVKIELAGVLLHHGLVEKGVEVLEGVLDEVVAAAEAEKVDEGFRRKLLRRGVGIAARVGEVYIGKGRYAEAEEALGWAVETAVREARKLPIEKTPGQDLEPYKDWLSSSEMSSLLENLASVYESTNRFLLATPLYLHALEYMPPNNCHSVVLMNNLSATLSQQPTTPTLPVSREQLVADSATPWAQKALKLASSIKSPDRTEECDLGCAVATHNLAEFAEMLGDRELARQRYLEARSLARAIGAEEGVRKAEEGLKRVGDEEV</sequence>
<comment type="caution">
    <text evidence="1">The sequence shown here is derived from an EMBL/GenBank/DDBJ whole genome shotgun (WGS) entry which is preliminary data.</text>
</comment>
<evidence type="ECO:0008006" key="3">
    <source>
        <dbReference type="Google" id="ProtNLM"/>
    </source>
</evidence>
<gene>
    <name evidence="1" type="ORF">C7212DRAFT_166167</name>
</gene>
<dbReference type="AlphaFoldDB" id="A0A317SW58"/>
<feature type="non-terminal residue" evidence="1">
    <location>
        <position position="1"/>
    </location>
</feature>
<dbReference type="GO" id="GO:0006515">
    <property type="term" value="P:protein quality control for misfolded or incompletely synthesized proteins"/>
    <property type="evidence" value="ECO:0007669"/>
    <property type="project" value="TreeGrafter"/>
</dbReference>
<evidence type="ECO:0000313" key="1">
    <source>
        <dbReference type="EMBL" id="PWW78693.1"/>
    </source>
</evidence>
<dbReference type="OrthoDB" id="10050400at2759"/>
<proteinExistence type="predicted"/>
<dbReference type="SUPFAM" id="SSF48452">
    <property type="entry name" value="TPR-like"/>
    <property type="match status" value="1"/>
</dbReference>
<organism evidence="1 2">
    <name type="scientific">Tuber magnatum</name>
    <name type="common">white Piedmont truffle</name>
    <dbReference type="NCBI Taxonomy" id="42249"/>
    <lineage>
        <taxon>Eukaryota</taxon>
        <taxon>Fungi</taxon>
        <taxon>Dikarya</taxon>
        <taxon>Ascomycota</taxon>
        <taxon>Pezizomycotina</taxon>
        <taxon>Pezizomycetes</taxon>
        <taxon>Pezizales</taxon>
        <taxon>Tuberaceae</taxon>
        <taxon>Tuber</taxon>
    </lineage>
</organism>
<dbReference type="PANTHER" id="PTHR28142:SF1">
    <property type="entry name" value="MITOCHONDRIAL INNER MEMBRANE I-AAA PROTEASE SUPERCOMPLEX SUBUNIT MGR3-RELATED"/>
    <property type="match status" value="1"/>
</dbReference>